<feature type="region of interest" description="Disordered" evidence="1">
    <location>
        <begin position="516"/>
        <end position="574"/>
    </location>
</feature>
<dbReference type="AlphaFoldDB" id="A0A9D5DN08"/>
<dbReference type="EMBL" id="JAPCXC010000039">
    <property type="protein sequence ID" value="KAJ1608887.1"/>
    <property type="molecule type" value="Genomic_DNA"/>
</dbReference>
<feature type="compositionally biased region" description="Polar residues" evidence="1">
    <location>
        <begin position="540"/>
        <end position="552"/>
    </location>
</feature>
<sequence length="626" mass="69307">MNFIRFGLFLLSFVGIVLGNGDGSITLNDVIPGSPQVVEWSPEEKPDFTYARKVFELVVIRKLTLLHSRGDLPSLSLWAKKMKDSTLVRSADVIQEIFAHLKSNMIDVKLLPLGWEAVLAKSVELKKKMMELDDVKSISRKAVLTAAWEAFDYWITIQDSDLPSSPEEWWDHGPAQLVKQLEAKISFASELNLEGLIEAAKSYSALRLAYGRSKVAQYQNPDELKTLSEESAINLLLRLVIKSCPDILDNVLTSINRMITLRENGKYFKEFGLPYLYDEIGHVRSLLSPPNFGFPYNLESKAGIERFNVHLRIRNANIDKEADIEATDVELLPEQIKLHYILQNSVEAFKFINWSEGDSEYGYMYGLKSNTLFEPVSALWNALVFNKAGEIHPEIASLNKCLLSPEFSATVSDIVFKFEASIEGVSIPPLYNIYNGDYSRIERFIIPSTSSPAQMKSLTGVNDPEDSDGDMDNEKGGIFDRKLLSTYTLEAPISESGLNNADESVTTITTATTTTTTTTTTTITTTTTTTTTTVAPISPKAQTPSGSPSPLTESPLIDTPESDTDLPSPDLSPVDSLNLGMSILPRKDFVDQLQLSPHTNGHHAGVQEDSVLALSHSPQGNDKDSE</sequence>
<dbReference type="OrthoDB" id="340261at2759"/>
<gene>
    <name evidence="3" type="ORF">OJ253_1756</name>
</gene>
<evidence type="ECO:0000313" key="3">
    <source>
        <dbReference type="EMBL" id="KAJ1608887.1"/>
    </source>
</evidence>
<accession>A0A9D5DN08</accession>
<evidence type="ECO:0000256" key="2">
    <source>
        <dbReference type="SAM" id="SignalP"/>
    </source>
</evidence>
<evidence type="ECO:0000256" key="1">
    <source>
        <dbReference type="SAM" id="MobiDB-lite"/>
    </source>
</evidence>
<feature type="region of interest" description="Disordered" evidence="1">
    <location>
        <begin position="594"/>
        <end position="626"/>
    </location>
</feature>
<feature type="chain" id="PRO_5039645763" evidence="2">
    <location>
        <begin position="20"/>
        <end position="626"/>
    </location>
</feature>
<proteinExistence type="predicted"/>
<keyword evidence="2" id="KW-0732">Signal</keyword>
<name>A0A9D5DN08_9CRYT</name>
<protein>
    <submittedName>
        <fullName evidence="3">Signal peptide-containing protein</fullName>
    </submittedName>
</protein>
<organism evidence="3">
    <name type="scientific">Cryptosporidium canis</name>
    <dbReference type="NCBI Taxonomy" id="195482"/>
    <lineage>
        <taxon>Eukaryota</taxon>
        <taxon>Sar</taxon>
        <taxon>Alveolata</taxon>
        <taxon>Apicomplexa</taxon>
        <taxon>Conoidasida</taxon>
        <taxon>Coccidia</taxon>
        <taxon>Eucoccidiorida</taxon>
        <taxon>Eimeriorina</taxon>
        <taxon>Cryptosporidiidae</taxon>
        <taxon>Cryptosporidium</taxon>
    </lineage>
</organism>
<reference evidence="3" key="1">
    <citation type="submission" date="2022-10" db="EMBL/GenBank/DDBJ databases">
        <title>Adaptive evolution leads to modifications in subtelomeric GC content in a zoonotic Cryptosporidium species.</title>
        <authorList>
            <person name="Li J."/>
            <person name="Feng Y."/>
            <person name="Xiao L."/>
        </authorList>
    </citation>
    <scope>NUCLEOTIDE SEQUENCE</scope>
    <source>
        <strain evidence="3">33844</strain>
    </source>
</reference>
<feature type="compositionally biased region" description="Low complexity" evidence="1">
    <location>
        <begin position="516"/>
        <end position="533"/>
    </location>
</feature>
<comment type="caution">
    <text evidence="3">The sequence shown here is derived from an EMBL/GenBank/DDBJ whole genome shotgun (WGS) entry which is preliminary data.</text>
</comment>
<dbReference type="Proteomes" id="UP001067231">
    <property type="component" value="Unassembled WGS sequence"/>
</dbReference>
<feature type="signal peptide" evidence="2">
    <location>
        <begin position="1"/>
        <end position="19"/>
    </location>
</feature>